<reference evidence="4 5" key="1">
    <citation type="submission" date="2024-01" db="EMBL/GenBank/DDBJ databases">
        <title>Comparative genomics of Cryptococcus and Kwoniella reveals pathogenesis evolution and contrasting modes of karyotype evolution via chromosome fusion or intercentromeric recombination.</title>
        <authorList>
            <person name="Coelho M.A."/>
            <person name="David-Palma M."/>
            <person name="Shea T."/>
            <person name="Bowers K."/>
            <person name="McGinley-Smith S."/>
            <person name="Mohammad A.W."/>
            <person name="Gnirke A."/>
            <person name="Yurkov A.M."/>
            <person name="Nowrousian M."/>
            <person name="Sun S."/>
            <person name="Cuomo C.A."/>
            <person name="Heitman J."/>
        </authorList>
    </citation>
    <scope>NUCLEOTIDE SEQUENCE [LARGE SCALE GENOMIC DNA]</scope>
    <source>
        <strain evidence="4">CBS 11374</strain>
    </source>
</reference>
<evidence type="ECO:0000256" key="1">
    <source>
        <dbReference type="ARBA" id="ARBA00006133"/>
    </source>
</evidence>
<dbReference type="Proteomes" id="UP001329825">
    <property type="component" value="Chromosome 10"/>
</dbReference>
<feature type="compositionally biased region" description="Low complexity" evidence="2">
    <location>
        <begin position="648"/>
        <end position="657"/>
    </location>
</feature>
<sequence>MSSDIPEDFASALKSLRDIIRNPTSLSVEDLSFHLSKTLQFLQIDPTSVPPARISSEDIRSLSRYLPSIQLILLNDIIPTFYHALDQRYQESLKAFFAPSRLTDGLPTRRQIALCSYITLPGYLNNPKQGQSQQALGKPSRGFLISILESLTVTYGIDDLYYAIYKEDDKGKQKETGGKKELEWEEAIRSIVGIPAKVGNAIGRWNSEGGAVDVPNGLGPKAYFDRLTVKLETLMYELSQRSITVDPTPIRLVFEKLYSIGLVTSSPSSEYSRTPSLFPTLLPPLLNHLHPPSSSPLLPYPADYLPSIFLAFPSSSLAAFVESLLLHLTIYLIDPSSPLSTNQPDRRIKRAVDVLTRFIGPPKLNQEAWNAITRAVLTGRGGLNLIDHKSQARNRLTVGWIANGDEHAAKAFIETIMDAWTDPKYVKFTLYAQQFNLTHILILSLSLIPPFSPWLIALSHRAKIIMAFQSYLSHPDPSIRRLGMLVAEILSELTIVEASGDGSSTQVNEEIEDLRKGLEIDEQAKNTPGMNKPQGGMKRLRFTGMWDGQGEGREECRWLRKTSAIKDQDAVLDDKIPGEEWLLGWSKAATSSDPTTVAQALPVVVPIARGRLPIPKQSKSPKSKPKRKPKIVMLDPDQLDDPMEGYISSSPSSSRSPSPTPSYLEEVAADPSLAIDATQKKKVSRPVYIPSLVALLKERDKPECIEMALKWGESLIRAKREFGTELAESSVAATLMALGLNDPFHIDGFDESRQGIISSLVACSPKEVAPFLCEQYFNTQFSLQQKSVILTALAMGARELAGLSVPPPTTKKIDFPSKTLPPILHKKYITTADIPTSRRQAIEDNHSSQIEEVIGDVRNLMLSKGAKKGDEVPEIARQRRLRVGSNKKPLVAESGSLKASQMITSQIPSKPIMAYKDIAAEYFIMPLMNRFWQHFKDSSMRESRALSAGGRYRGAGAGMIMSPIALEKFLMTLSILLHASRHSTVFLSVLAPESLELALTIGTSARHSRGASGAGGDGDLSSQEGAGAQIVGSALDLALVALDTSAELDGGRSLSIDQPNLILSVGEWATNVFQIEMEGGEVTPGQGGNREGRIKANAAAVVLKVGEIGEKWGGLGMRF</sequence>
<dbReference type="PANTHER" id="PTHR15830:SF10">
    <property type="entry name" value="TELOMERE LENGTH REGULATION PROTEIN TEL2 HOMOLOG"/>
    <property type="match status" value="1"/>
</dbReference>
<keyword evidence="5" id="KW-1185">Reference proteome</keyword>
<dbReference type="PANTHER" id="PTHR15830">
    <property type="entry name" value="TELOMERE LENGTH REGULATION PROTEIN TEL2 FAMILY MEMBER"/>
    <property type="match status" value="1"/>
</dbReference>
<protein>
    <recommendedName>
        <fullName evidence="3">Telomere length regulation protein conserved domain-containing protein</fullName>
    </recommendedName>
</protein>
<evidence type="ECO:0000256" key="2">
    <source>
        <dbReference type="SAM" id="MobiDB-lite"/>
    </source>
</evidence>
<dbReference type="EMBL" id="CP141890">
    <property type="protein sequence ID" value="WRT70193.1"/>
    <property type="molecule type" value="Genomic_DNA"/>
</dbReference>
<name>A0ABZ1D7Z7_9TREE</name>
<feature type="compositionally biased region" description="Basic residues" evidence="2">
    <location>
        <begin position="619"/>
        <end position="630"/>
    </location>
</feature>
<feature type="domain" description="Telomere length regulation protein conserved" evidence="3">
    <location>
        <begin position="686"/>
        <end position="797"/>
    </location>
</feature>
<comment type="similarity">
    <text evidence="1">Belongs to the TEL2 family.</text>
</comment>
<feature type="region of interest" description="Disordered" evidence="2">
    <location>
        <begin position="612"/>
        <end position="664"/>
    </location>
</feature>
<dbReference type="RefSeq" id="XP_062794932.1">
    <property type="nucleotide sequence ID" value="XM_062938881.1"/>
</dbReference>
<evidence type="ECO:0000259" key="3">
    <source>
        <dbReference type="Pfam" id="PF10193"/>
    </source>
</evidence>
<evidence type="ECO:0000313" key="4">
    <source>
        <dbReference type="EMBL" id="WRT70193.1"/>
    </source>
</evidence>
<dbReference type="GeneID" id="87959317"/>
<dbReference type="Pfam" id="PF10193">
    <property type="entry name" value="Telomere_reg-2"/>
    <property type="match status" value="1"/>
</dbReference>
<evidence type="ECO:0000313" key="5">
    <source>
        <dbReference type="Proteomes" id="UP001329825"/>
    </source>
</evidence>
<dbReference type="InterPro" id="IPR051970">
    <property type="entry name" value="TEL2_Regulation"/>
</dbReference>
<dbReference type="InterPro" id="IPR038528">
    <property type="entry name" value="TEL2_C_sf"/>
</dbReference>
<dbReference type="Gene3D" id="1.25.40.720">
    <property type="entry name" value="Telomere length regulation protein 2, C-terminal domain"/>
    <property type="match status" value="1"/>
</dbReference>
<dbReference type="InterPro" id="IPR019337">
    <property type="entry name" value="Telomere_length_regulation_dom"/>
</dbReference>
<accession>A0ABZ1D7Z7</accession>
<gene>
    <name evidence="4" type="ORF">IL334_007187</name>
</gene>
<proteinExistence type="inferred from homology"/>
<organism evidence="4 5">
    <name type="scientific">Kwoniella shivajii</name>
    <dbReference type="NCBI Taxonomy" id="564305"/>
    <lineage>
        <taxon>Eukaryota</taxon>
        <taxon>Fungi</taxon>
        <taxon>Dikarya</taxon>
        <taxon>Basidiomycota</taxon>
        <taxon>Agaricomycotina</taxon>
        <taxon>Tremellomycetes</taxon>
        <taxon>Tremellales</taxon>
        <taxon>Cryptococcaceae</taxon>
        <taxon>Kwoniella</taxon>
    </lineage>
</organism>